<accession>A0A396FH20</accession>
<protein>
    <submittedName>
        <fullName evidence="3">Glycosyltransferase</fullName>
    </submittedName>
</protein>
<evidence type="ECO:0000259" key="1">
    <source>
        <dbReference type="Pfam" id="PF00534"/>
    </source>
</evidence>
<reference evidence="3 4" key="1">
    <citation type="submission" date="2018-08" db="EMBL/GenBank/DDBJ databases">
        <title>A genome reference for cultivated species of the human gut microbiota.</title>
        <authorList>
            <person name="Zou Y."/>
            <person name="Xue W."/>
            <person name="Luo G."/>
        </authorList>
    </citation>
    <scope>NUCLEOTIDE SEQUENCE [LARGE SCALE GENOMIC DNA]</scope>
    <source>
        <strain evidence="3 4">AF36-2BH</strain>
    </source>
</reference>
<evidence type="ECO:0000313" key="4">
    <source>
        <dbReference type="Proteomes" id="UP000266698"/>
    </source>
</evidence>
<proteinExistence type="predicted"/>
<evidence type="ECO:0000313" key="3">
    <source>
        <dbReference type="EMBL" id="RHL81448.1"/>
    </source>
</evidence>
<feature type="domain" description="Glycosyltransferase subfamily 4-like N-terminal" evidence="2">
    <location>
        <begin position="16"/>
        <end position="178"/>
    </location>
</feature>
<dbReference type="PANTHER" id="PTHR45947">
    <property type="entry name" value="SULFOQUINOVOSYL TRANSFERASE SQD2"/>
    <property type="match status" value="1"/>
</dbReference>
<dbReference type="InterPro" id="IPR028098">
    <property type="entry name" value="Glyco_trans_4-like_N"/>
</dbReference>
<dbReference type="InterPro" id="IPR050194">
    <property type="entry name" value="Glycosyltransferase_grp1"/>
</dbReference>
<feature type="domain" description="Glycosyl transferase family 1" evidence="1">
    <location>
        <begin position="195"/>
        <end position="353"/>
    </location>
</feature>
<dbReference type="InterPro" id="IPR001296">
    <property type="entry name" value="Glyco_trans_1"/>
</dbReference>
<dbReference type="EMBL" id="QRPB01000004">
    <property type="protein sequence ID" value="RHL81448.1"/>
    <property type="molecule type" value="Genomic_DNA"/>
</dbReference>
<organism evidence="3 4">
    <name type="scientific">Agathobacter rectalis</name>
    <dbReference type="NCBI Taxonomy" id="39491"/>
    <lineage>
        <taxon>Bacteria</taxon>
        <taxon>Bacillati</taxon>
        <taxon>Bacillota</taxon>
        <taxon>Clostridia</taxon>
        <taxon>Lachnospirales</taxon>
        <taxon>Lachnospiraceae</taxon>
        <taxon>Agathobacter</taxon>
    </lineage>
</organism>
<dbReference type="SUPFAM" id="SSF53756">
    <property type="entry name" value="UDP-Glycosyltransferase/glycogen phosphorylase"/>
    <property type="match status" value="1"/>
</dbReference>
<dbReference type="GO" id="GO:0016757">
    <property type="term" value="F:glycosyltransferase activity"/>
    <property type="evidence" value="ECO:0007669"/>
    <property type="project" value="InterPro"/>
</dbReference>
<dbReference type="AlphaFoldDB" id="A0A396FH20"/>
<evidence type="ECO:0000259" key="2">
    <source>
        <dbReference type="Pfam" id="PF13439"/>
    </source>
</evidence>
<name>A0A396FH20_9FIRM</name>
<dbReference type="PANTHER" id="PTHR45947:SF3">
    <property type="entry name" value="SULFOQUINOVOSYL TRANSFERASE SQD2"/>
    <property type="match status" value="1"/>
</dbReference>
<dbReference type="Proteomes" id="UP000266698">
    <property type="component" value="Unassembled WGS sequence"/>
</dbReference>
<dbReference type="Gene3D" id="3.40.50.2000">
    <property type="entry name" value="Glycogen Phosphorylase B"/>
    <property type="match status" value="2"/>
</dbReference>
<dbReference type="Pfam" id="PF00534">
    <property type="entry name" value="Glycos_transf_1"/>
    <property type="match status" value="1"/>
</dbReference>
<gene>
    <name evidence="3" type="ORF">DW001_05035</name>
</gene>
<keyword evidence="3" id="KW-0808">Transferase</keyword>
<comment type="caution">
    <text evidence="3">The sequence shown here is derived from an EMBL/GenBank/DDBJ whole genome shotgun (WGS) entry which is preliminary data.</text>
</comment>
<dbReference type="Pfam" id="PF13439">
    <property type="entry name" value="Glyco_transf_4"/>
    <property type="match status" value="1"/>
</dbReference>
<sequence length="375" mass="43344">MKKILHISKYYYPFSGGTEQIARDCVNALKDEYEQKVIAFNDGKEDVNDYVDGIEVIRCGCFAKISAQSLSISYKKRLHNVIKTFKPDIVIFHYPNPFVAHFILKELKNNDIKFILYWHLDIVRQKLLRVFFKSQNRKLLKRADKVIATSPNYIEGSEWLQLVKEKCVVVPNCINEERMKINRKIQKRAEEVRCENNGKTICVAVGRHTEYKGFAYLIKASKLLDDNFKIYITGKGELTSELKREAADDSKVVFTGRIDDDELKAYLVACDIFCFPSITKNEAFGVALAEAMYYGKPSVTFNIPGSGVNYVCLDGDTGIEVENRNYIQYAKTLIRLSEDKELKEKYGKKAKQRVEEEFLFATFKKNINYLIEELK</sequence>